<evidence type="ECO:0000313" key="2">
    <source>
        <dbReference type="Proteomes" id="UP001589755"/>
    </source>
</evidence>
<keyword evidence="2" id="KW-1185">Reference proteome</keyword>
<comment type="caution">
    <text evidence="1">The sequence shown here is derived from an EMBL/GenBank/DDBJ whole genome shotgun (WGS) entry which is preliminary data.</text>
</comment>
<evidence type="ECO:0008006" key="3">
    <source>
        <dbReference type="Google" id="ProtNLM"/>
    </source>
</evidence>
<reference evidence="1 2" key="1">
    <citation type="submission" date="2024-09" db="EMBL/GenBank/DDBJ databases">
        <authorList>
            <person name="Sun Q."/>
            <person name="Mori K."/>
        </authorList>
    </citation>
    <scope>NUCLEOTIDE SEQUENCE [LARGE SCALE GENOMIC DNA]</scope>
    <source>
        <strain evidence="1 2">CCM 8543</strain>
    </source>
</reference>
<dbReference type="Proteomes" id="UP001589755">
    <property type="component" value="Unassembled WGS sequence"/>
</dbReference>
<proteinExistence type="predicted"/>
<sequence length="331" mass="36151">MTFANAAELVRLLLRQSDRHPIRAVGAADLKLFEPGVVRSLRNRGILVEREDLRDDGAAVFHVVDDGLVVVDPETGECDRYGDALDVQTFDIDLAALCRAIREQSGLGGPGPAALSARVWRLGRHEGHGRAAEICLVRRLREDAAQEIVDHVRGAIDSEAPVALISLGGCDLPTAVARQLEALRMTVARAEDLLRDDPDLPFALDLGRIRVPTGPQASDTRLQIDRIGRRVIFEGIELGVEPRDFDAFVMLAEEAVAAGGWVPKDSLAASLQASTGRESNPEQVDRCMNRLRDAFRRNTRLTSVPDNGFIERKSKVGARLTLTPSEIAFMA</sequence>
<accession>A0ABV6DDK1</accession>
<protein>
    <recommendedName>
        <fullName evidence="3">OmpR/PhoB-type domain-containing protein</fullName>
    </recommendedName>
</protein>
<dbReference type="InterPro" id="IPR036388">
    <property type="entry name" value="WH-like_DNA-bd_sf"/>
</dbReference>
<dbReference type="RefSeq" id="WP_261522903.1">
    <property type="nucleotide sequence ID" value="NZ_JAODNW010000059.1"/>
</dbReference>
<evidence type="ECO:0000313" key="1">
    <source>
        <dbReference type="EMBL" id="MFC0210730.1"/>
    </source>
</evidence>
<dbReference type="EMBL" id="JBHLXD010000080">
    <property type="protein sequence ID" value="MFC0210730.1"/>
    <property type="molecule type" value="Genomic_DNA"/>
</dbReference>
<dbReference type="Gene3D" id="1.10.10.10">
    <property type="entry name" value="Winged helix-like DNA-binding domain superfamily/Winged helix DNA-binding domain"/>
    <property type="match status" value="1"/>
</dbReference>
<gene>
    <name evidence="1" type="ORF">ACFFJ2_20285</name>
</gene>
<organism evidence="1 2">
    <name type="scientific">Chelativorans intermedius</name>
    <dbReference type="NCBI Taxonomy" id="515947"/>
    <lineage>
        <taxon>Bacteria</taxon>
        <taxon>Pseudomonadati</taxon>
        <taxon>Pseudomonadota</taxon>
        <taxon>Alphaproteobacteria</taxon>
        <taxon>Hyphomicrobiales</taxon>
        <taxon>Phyllobacteriaceae</taxon>
        <taxon>Chelativorans</taxon>
    </lineage>
</organism>
<name>A0ABV6DDK1_9HYPH</name>